<evidence type="ECO:0000313" key="2">
    <source>
        <dbReference type="Proteomes" id="UP001595956"/>
    </source>
</evidence>
<dbReference type="RefSeq" id="WP_345181887.1">
    <property type="nucleotide sequence ID" value="NZ_BAABFQ010000009.1"/>
</dbReference>
<gene>
    <name evidence="1" type="ORF">ACFPKY_19695</name>
</gene>
<accession>A0ABW0N5P3</accession>
<name>A0ABW0N5P3_9ACTN</name>
<proteinExistence type="predicted"/>
<dbReference type="Proteomes" id="UP001595956">
    <property type="component" value="Unassembled WGS sequence"/>
</dbReference>
<dbReference type="EMBL" id="JBHSMD010000010">
    <property type="protein sequence ID" value="MFC5495341.1"/>
    <property type="molecule type" value="Genomic_DNA"/>
</dbReference>
<sequence length="141" mass="15571">MSNLVAFRIVTPDGANRVVCDIECAEHYLASHSSEDGRRLVTDPVRVTGSCAFCAWDGERVAVPPRCRMHDQSCPDFDALGTLRAQAAVRELRRRTGGDLSPRAFAYLEAAARSYREAGIDGTARMLVERVWDASVDWLGQ</sequence>
<comment type="caution">
    <text evidence="1">The sequence shown here is derived from an EMBL/GenBank/DDBJ whole genome shotgun (WGS) entry which is preliminary data.</text>
</comment>
<reference evidence="2" key="1">
    <citation type="journal article" date="2019" name="Int. J. Syst. Evol. Microbiol.">
        <title>The Global Catalogue of Microorganisms (GCM) 10K type strain sequencing project: providing services to taxonomists for standard genome sequencing and annotation.</title>
        <authorList>
            <consortium name="The Broad Institute Genomics Platform"/>
            <consortium name="The Broad Institute Genome Sequencing Center for Infectious Disease"/>
            <person name="Wu L."/>
            <person name="Ma J."/>
        </authorList>
    </citation>
    <scope>NUCLEOTIDE SEQUENCE [LARGE SCALE GENOMIC DNA]</scope>
    <source>
        <strain evidence="2">KACC 13778</strain>
    </source>
</reference>
<evidence type="ECO:0000313" key="1">
    <source>
        <dbReference type="EMBL" id="MFC5495341.1"/>
    </source>
</evidence>
<organism evidence="1 2">
    <name type="scientific">Nocardioides caricicola</name>
    <dbReference type="NCBI Taxonomy" id="634770"/>
    <lineage>
        <taxon>Bacteria</taxon>
        <taxon>Bacillati</taxon>
        <taxon>Actinomycetota</taxon>
        <taxon>Actinomycetes</taxon>
        <taxon>Propionibacteriales</taxon>
        <taxon>Nocardioidaceae</taxon>
        <taxon>Nocardioides</taxon>
    </lineage>
</organism>
<keyword evidence="2" id="KW-1185">Reference proteome</keyword>
<protein>
    <submittedName>
        <fullName evidence="1">Uncharacterized protein</fullName>
    </submittedName>
</protein>